<gene>
    <name evidence="1" type="ORF">FH5T_08090</name>
    <name evidence="2" type="ORF">SAMN05444285_1482</name>
</gene>
<dbReference type="AlphaFoldDB" id="X5DZ33"/>
<dbReference type="Proteomes" id="UP000181981">
    <property type="component" value="Unassembled WGS sequence"/>
</dbReference>
<dbReference type="OrthoDB" id="165683at2"/>
<sequence>MAKYLVCGKYIGEGVQGLLSEGGSGRRSEIHELVGSLGGRVESVYYAFGDYDIYGIFDMPDNNSMAAFSLRASASGMLSVTCIPLMQPEDIDEAAKKTSRYRPPGVDWLP</sequence>
<reference evidence="2 4" key="2">
    <citation type="submission" date="2016-10" db="EMBL/GenBank/DDBJ databases">
        <authorList>
            <person name="de Groot N.N."/>
        </authorList>
    </citation>
    <scope>NUCLEOTIDE SEQUENCE [LARGE SCALE GENOMIC DNA]</scope>
    <source>
        <strain evidence="2 4">DSM 25947</strain>
    </source>
</reference>
<protein>
    <submittedName>
        <fullName evidence="1">GYD domain protein</fullName>
    </submittedName>
    <submittedName>
        <fullName evidence="2">Uncharacterized protein, contains GYD domain</fullName>
    </submittedName>
</protein>
<evidence type="ECO:0000313" key="3">
    <source>
        <dbReference type="Proteomes" id="UP000023772"/>
    </source>
</evidence>
<dbReference type="eggNOG" id="COG4274">
    <property type="taxonomic scope" value="Bacteria"/>
</dbReference>
<dbReference type="EMBL" id="FOHT01000048">
    <property type="protein sequence ID" value="SEU11507.1"/>
    <property type="molecule type" value="Genomic_DNA"/>
</dbReference>
<dbReference type="EMBL" id="CP007451">
    <property type="protein sequence ID" value="AHW59571.1"/>
    <property type="molecule type" value="Genomic_DNA"/>
</dbReference>
<reference evidence="1 3" key="1">
    <citation type="submission" date="2014-03" db="EMBL/GenBank/DDBJ databases">
        <title>Complete genome sequence of a deeply braunched marine Bacteroidia bacterium Draconibacterium orientale type strain FH5T.</title>
        <authorList>
            <person name="Li X."/>
            <person name="Wang X."/>
            <person name="Xie Z."/>
            <person name="Du Z."/>
            <person name="Chen G."/>
        </authorList>
    </citation>
    <scope>NUCLEOTIDE SEQUENCE [LARGE SCALE GENOMIC DNA]</scope>
    <source>
        <strain evidence="1 3">FH5</strain>
    </source>
</reference>
<dbReference type="Pfam" id="PF08734">
    <property type="entry name" value="GYD"/>
    <property type="match status" value="1"/>
</dbReference>
<evidence type="ECO:0000313" key="4">
    <source>
        <dbReference type="Proteomes" id="UP000181981"/>
    </source>
</evidence>
<dbReference type="InterPro" id="IPR014845">
    <property type="entry name" value="GYD/TTHA1554"/>
</dbReference>
<dbReference type="HOGENOM" id="CLU_155227_1_1_10"/>
<evidence type="ECO:0000313" key="1">
    <source>
        <dbReference type="EMBL" id="AHW59571.1"/>
    </source>
</evidence>
<name>X5DZ33_9BACT</name>
<accession>X5DZ33</accession>
<proteinExistence type="predicted"/>
<organism evidence="2 4">
    <name type="scientific">Draconibacterium orientale</name>
    <dbReference type="NCBI Taxonomy" id="1168034"/>
    <lineage>
        <taxon>Bacteria</taxon>
        <taxon>Pseudomonadati</taxon>
        <taxon>Bacteroidota</taxon>
        <taxon>Bacteroidia</taxon>
        <taxon>Marinilabiliales</taxon>
        <taxon>Prolixibacteraceae</taxon>
        <taxon>Draconibacterium</taxon>
    </lineage>
</organism>
<evidence type="ECO:0000313" key="2">
    <source>
        <dbReference type="EMBL" id="SEU11507.1"/>
    </source>
</evidence>
<dbReference type="KEGG" id="dori:FH5T_08090"/>
<dbReference type="Proteomes" id="UP000023772">
    <property type="component" value="Chromosome"/>
</dbReference>
<keyword evidence="3" id="KW-1185">Reference proteome</keyword>
<dbReference type="RefSeq" id="WP_038557416.1">
    <property type="nucleotide sequence ID" value="NZ_FOHT01000048.1"/>
</dbReference>